<dbReference type="PROSITE" id="PS51892">
    <property type="entry name" value="SUBTILASE"/>
    <property type="match status" value="1"/>
</dbReference>
<evidence type="ECO:0000256" key="5">
    <source>
        <dbReference type="PROSITE-ProRule" id="PRU01240"/>
    </source>
</evidence>
<comment type="similarity">
    <text evidence="1 5">Belongs to the peptidase S8 family.</text>
</comment>
<evidence type="ECO:0000259" key="6">
    <source>
        <dbReference type="Pfam" id="PF00082"/>
    </source>
</evidence>
<evidence type="ECO:0000256" key="3">
    <source>
        <dbReference type="ARBA" id="ARBA00022801"/>
    </source>
</evidence>
<dbReference type="PANTHER" id="PTHR43399">
    <property type="entry name" value="SUBTILISIN-RELATED"/>
    <property type="match status" value="1"/>
</dbReference>
<evidence type="ECO:0000313" key="7">
    <source>
        <dbReference type="EMBL" id="MFM1525405.1"/>
    </source>
</evidence>
<keyword evidence="8" id="KW-1185">Reference proteome</keyword>
<dbReference type="Pfam" id="PF00082">
    <property type="entry name" value="Peptidase_S8"/>
    <property type="match status" value="1"/>
</dbReference>
<dbReference type="PANTHER" id="PTHR43399:SF4">
    <property type="entry name" value="CELL WALL-ASSOCIATED PROTEASE"/>
    <property type="match status" value="1"/>
</dbReference>
<dbReference type="InterPro" id="IPR036852">
    <property type="entry name" value="Peptidase_S8/S53_dom_sf"/>
</dbReference>
<feature type="domain" description="Peptidase S8/S53" evidence="6">
    <location>
        <begin position="66"/>
        <end position="199"/>
    </location>
</feature>
<organism evidence="7 8">
    <name type="scientific">Helcococcus bovis</name>
    <dbReference type="NCBI Taxonomy" id="3153252"/>
    <lineage>
        <taxon>Bacteria</taxon>
        <taxon>Bacillati</taxon>
        <taxon>Bacillota</taxon>
        <taxon>Tissierellia</taxon>
        <taxon>Tissierellales</taxon>
        <taxon>Peptoniphilaceae</taxon>
        <taxon>Helcococcus</taxon>
    </lineage>
</organism>
<dbReference type="PROSITE" id="PS00137">
    <property type="entry name" value="SUBTILASE_HIS"/>
    <property type="match status" value="1"/>
</dbReference>
<protein>
    <submittedName>
        <fullName evidence="7">S8 family serine peptidase</fullName>
    </submittedName>
</protein>
<dbReference type="PRINTS" id="PR00723">
    <property type="entry name" value="SUBTILISIN"/>
</dbReference>
<evidence type="ECO:0000313" key="8">
    <source>
        <dbReference type="Proteomes" id="UP001629536"/>
    </source>
</evidence>
<dbReference type="InterPro" id="IPR051048">
    <property type="entry name" value="Peptidase_S8/S53_subtilisin"/>
</dbReference>
<keyword evidence="3" id="KW-0378">Hydrolase</keyword>
<gene>
    <name evidence="7" type="ORF">ABGF40_06925</name>
</gene>
<reference evidence="7 8" key="1">
    <citation type="journal article" date="2024" name="Front. Microbiol.">
        <title>Pangenomic and biochemical analyses of Helcococcus ovis reveal widespread tetracycline resistance and a novel bacterial species, Helcococcus bovis.</title>
        <authorList>
            <person name="Cunha F."/>
            <person name="Zhai Y."/>
            <person name="Casaro S."/>
            <person name="Jones K.L."/>
            <person name="Hernandez M."/>
            <person name="Bisinotto R.S."/>
            <person name="Kariyawasam S."/>
            <person name="Brown M.B."/>
            <person name="Phillips A."/>
            <person name="Jeong K.C."/>
            <person name="Galvao K.N."/>
        </authorList>
    </citation>
    <scope>NUCLEOTIDE SEQUENCE [LARGE SCALE GENOMIC DNA]</scope>
    <source>
        <strain evidence="7 8">KG197</strain>
    </source>
</reference>
<evidence type="ECO:0000256" key="1">
    <source>
        <dbReference type="ARBA" id="ARBA00011073"/>
    </source>
</evidence>
<dbReference type="InterPro" id="IPR022398">
    <property type="entry name" value="Peptidase_S8_His-AS"/>
</dbReference>
<keyword evidence="4" id="KW-0720">Serine protease</keyword>
<evidence type="ECO:0000256" key="2">
    <source>
        <dbReference type="ARBA" id="ARBA00022670"/>
    </source>
</evidence>
<name>A0ABW9F8U6_9FIRM</name>
<keyword evidence="2" id="KW-0645">Protease</keyword>
<comment type="caution">
    <text evidence="5">Lacks conserved residue(s) required for the propagation of feature annotation.</text>
</comment>
<proteinExistence type="inferred from homology"/>
<dbReference type="InterPro" id="IPR015500">
    <property type="entry name" value="Peptidase_S8_subtilisin-rel"/>
</dbReference>
<comment type="caution">
    <text evidence="7">The sequence shown here is derived from an EMBL/GenBank/DDBJ whole genome shotgun (WGS) entry which is preliminary data.</text>
</comment>
<dbReference type="Gene3D" id="3.40.50.200">
    <property type="entry name" value="Peptidase S8/S53 domain"/>
    <property type="match status" value="1"/>
</dbReference>
<dbReference type="InterPro" id="IPR000209">
    <property type="entry name" value="Peptidase_S8/S53_dom"/>
</dbReference>
<sequence length="306" mass="34175">MSKRNDVEKVVLNKKINIEQNYTKNNFEGKYFKSDYVENNDISKKHIPWNLKSISVHKTFSKGYKGKGIVVGIIDSGVDVNHPALKSSYRGNDEDKRYYSFFDATTGIKGGEPTDATGHGTHVAGTILGNYPKGNSLLGIAPEAKWIAAKVFDKDVETTPKQLLDAGQWMLAPTDKFGNAHPEMAPKIINASWGGNSDDEFFVAYSQKDDTSNGPVLGIDEDTKGLGNYYKMINNAWNEPSEVGSYMIRVNLSEIDFDKDLNNNTIKKMIKEDFNKGKDDNIIQILKNDNFSPKINNYNVGENPKT</sequence>
<dbReference type="Proteomes" id="UP001629536">
    <property type="component" value="Unassembled WGS sequence"/>
</dbReference>
<dbReference type="PROSITE" id="PS00136">
    <property type="entry name" value="SUBTILASE_ASP"/>
    <property type="match status" value="1"/>
</dbReference>
<accession>A0ABW9F8U6</accession>
<evidence type="ECO:0000256" key="4">
    <source>
        <dbReference type="ARBA" id="ARBA00022825"/>
    </source>
</evidence>
<dbReference type="InterPro" id="IPR023827">
    <property type="entry name" value="Peptidase_S8_Asp-AS"/>
</dbReference>
<dbReference type="EMBL" id="JBFNFH010000017">
    <property type="protein sequence ID" value="MFM1525405.1"/>
    <property type="molecule type" value="Genomic_DNA"/>
</dbReference>
<dbReference type="RefSeq" id="WP_408126832.1">
    <property type="nucleotide sequence ID" value="NZ_JBFNFH010000017.1"/>
</dbReference>
<dbReference type="SUPFAM" id="SSF52743">
    <property type="entry name" value="Subtilisin-like"/>
    <property type="match status" value="1"/>
</dbReference>